<gene>
    <name evidence="2" type="ORF">F0U60_47305</name>
</gene>
<dbReference type="Gene3D" id="2.60.120.10">
    <property type="entry name" value="Jelly Rolls"/>
    <property type="match status" value="1"/>
</dbReference>
<dbReference type="Pfam" id="PF06172">
    <property type="entry name" value="Cupin_5"/>
    <property type="match status" value="1"/>
</dbReference>
<dbReference type="SUPFAM" id="SSF51182">
    <property type="entry name" value="RmlC-like cupins"/>
    <property type="match status" value="1"/>
</dbReference>
<dbReference type="InterPro" id="IPR009327">
    <property type="entry name" value="Cupin_DUF985"/>
</dbReference>
<protein>
    <submittedName>
        <fullName evidence="2">Cupin domain-containing protein</fullName>
    </submittedName>
</protein>
<keyword evidence="3" id="KW-1185">Reference proteome</keyword>
<dbReference type="EMBL" id="CP043494">
    <property type="protein sequence ID" value="WNG50899.1"/>
    <property type="molecule type" value="Genomic_DNA"/>
</dbReference>
<dbReference type="InterPro" id="IPR014710">
    <property type="entry name" value="RmlC-like_jellyroll"/>
</dbReference>
<evidence type="ECO:0000313" key="2">
    <source>
        <dbReference type="EMBL" id="WNG50899.1"/>
    </source>
</evidence>
<organism evidence="2 3">
    <name type="scientific">Archangium minus</name>
    <dbReference type="NCBI Taxonomy" id="83450"/>
    <lineage>
        <taxon>Bacteria</taxon>
        <taxon>Pseudomonadati</taxon>
        <taxon>Myxococcota</taxon>
        <taxon>Myxococcia</taxon>
        <taxon>Myxococcales</taxon>
        <taxon>Cystobacterineae</taxon>
        <taxon>Archangiaceae</taxon>
        <taxon>Archangium</taxon>
    </lineage>
</organism>
<sequence length="59" mass="6650">MVDELVRTLGLAPHLEGGLYRETWRTSVPVDTPRGSHAEATGICTMRTEWPPGRCQRTR</sequence>
<dbReference type="InterPro" id="IPR011051">
    <property type="entry name" value="RmlC_Cupin_sf"/>
</dbReference>
<dbReference type="Proteomes" id="UP001611383">
    <property type="component" value="Chromosome"/>
</dbReference>
<name>A0ABY9X662_9BACT</name>
<evidence type="ECO:0000313" key="3">
    <source>
        <dbReference type="Proteomes" id="UP001611383"/>
    </source>
</evidence>
<feature type="domain" description="DUF985" evidence="1">
    <location>
        <begin position="4"/>
        <end position="54"/>
    </location>
</feature>
<evidence type="ECO:0000259" key="1">
    <source>
        <dbReference type="Pfam" id="PF06172"/>
    </source>
</evidence>
<dbReference type="RefSeq" id="WP_395810536.1">
    <property type="nucleotide sequence ID" value="NZ_CP043494.1"/>
</dbReference>
<accession>A0ABY9X662</accession>
<proteinExistence type="predicted"/>
<reference evidence="2 3" key="1">
    <citation type="submission" date="2019-08" db="EMBL/GenBank/DDBJ databases">
        <title>Archangium and Cystobacter genomes.</title>
        <authorList>
            <person name="Chen I.-C.K."/>
            <person name="Wielgoss S."/>
        </authorList>
    </citation>
    <scope>NUCLEOTIDE SEQUENCE [LARGE SCALE GENOMIC DNA]</scope>
    <source>
        <strain evidence="2 3">Cbm 6</strain>
    </source>
</reference>